<dbReference type="EMBL" id="BMFP01000005">
    <property type="protein sequence ID" value="GGG21195.1"/>
    <property type="molecule type" value="Genomic_DNA"/>
</dbReference>
<feature type="transmembrane region" description="Helical" evidence="1">
    <location>
        <begin position="43"/>
        <end position="62"/>
    </location>
</feature>
<feature type="transmembrane region" description="Helical" evidence="1">
    <location>
        <begin position="129"/>
        <end position="147"/>
    </location>
</feature>
<dbReference type="RefSeq" id="WP_188501996.1">
    <property type="nucleotide sequence ID" value="NZ_BMFP01000005.1"/>
</dbReference>
<dbReference type="Proteomes" id="UP000634043">
    <property type="component" value="Unassembled WGS sequence"/>
</dbReference>
<proteinExistence type="predicted"/>
<accession>A0ABQ1W8Z2</accession>
<feature type="transmembrane region" description="Helical" evidence="1">
    <location>
        <begin position="12"/>
        <end position="31"/>
    </location>
</feature>
<comment type="caution">
    <text evidence="2">The sequence shown here is derived from an EMBL/GenBank/DDBJ whole genome shotgun (WGS) entry which is preliminary data.</text>
</comment>
<gene>
    <name evidence="2" type="ORF">GCM10011323_26430</name>
</gene>
<evidence type="ECO:0000313" key="3">
    <source>
        <dbReference type="Proteomes" id="UP000634043"/>
    </source>
</evidence>
<name>A0ABQ1W8Z2_9BACT</name>
<evidence type="ECO:0008006" key="4">
    <source>
        <dbReference type="Google" id="ProtNLM"/>
    </source>
</evidence>
<evidence type="ECO:0000256" key="1">
    <source>
        <dbReference type="SAM" id="Phobius"/>
    </source>
</evidence>
<feature type="transmembrane region" description="Helical" evidence="1">
    <location>
        <begin position="68"/>
        <end position="87"/>
    </location>
</feature>
<evidence type="ECO:0000313" key="2">
    <source>
        <dbReference type="EMBL" id="GGG21195.1"/>
    </source>
</evidence>
<feature type="transmembrane region" description="Helical" evidence="1">
    <location>
        <begin position="191"/>
        <end position="214"/>
    </location>
</feature>
<protein>
    <recommendedName>
        <fullName evidence="4">Lysoplasmalogenase</fullName>
    </recommendedName>
</protein>
<organism evidence="2 3">
    <name type="scientific">Pontibacter amylolyticus</name>
    <dbReference type="NCBI Taxonomy" id="1424080"/>
    <lineage>
        <taxon>Bacteria</taxon>
        <taxon>Pseudomonadati</taxon>
        <taxon>Bacteroidota</taxon>
        <taxon>Cytophagia</taxon>
        <taxon>Cytophagales</taxon>
        <taxon>Hymenobacteraceae</taxon>
        <taxon>Pontibacter</taxon>
    </lineage>
</organism>
<feature type="transmembrane region" description="Helical" evidence="1">
    <location>
        <begin position="99"/>
        <end position="117"/>
    </location>
</feature>
<keyword evidence="1" id="KW-0812">Transmembrane</keyword>
<keyword evidence="1" id="KW-0472">Membrane</keyword>
<feature type="transmembrane region" description="Helical" evidence="1">
    <location>
        <begin position="159"/>
        <end position="179"/>
    </location>
</feature>
<keyword evidence="3" id="KW-1185">Reference proteome</keyword>
<reference evidence="3" key="1">
    <citation type="journal article" date="2019" name="Int. J. Syst. Evol. Microbiol.">
        <title>The Global Catalogue of Microorganisms (GCM) 10K type strain sequencing project: providing services to taxonomists for standard genome sequencing and annotation.</title>
        <authorList>
            <consortium name="The Broad Institute Genomics Platform"/>
            <consortium name="The Broad Institute Genome Sequencing Center for Infectious Disease"/>
            <person name="Wu L."/>
            <person name="Ma J."/>
        </authorList>
    </citation>
    <scope>NUCLEOTIDE SEQUENCE [LARGE SCALE GENOMIC DNA]</scope>
    <source>
        <strain evidence="3">CGMCC 1.12749</strain>
    </source>
</reference>
<keyword evidence="1" id="KW-1133">Transmembrane helix</keyword>
<sequence length="219" mass="24815">MEFFLAHIYPSLKWVAVLSPLLPFGVGLWLIRKQKDPKFRLMLLYIILGVIAQAAQIITAKLGTTNNLWMNHVYTLIGFSVLAGIFYYSFDKIMLKRTIIFGIVLLCVLNYYDAFITDGLTKMNSVSRVAASVMLIILAITYFYKVANNAKIIYLDRDPMFLLSCAILIYYAGTSMSYAIFNEALAISNDAARICVAINMVLLILFYTSHVFILRRMAA</sequence>